<feature type="domain" description="Kringle" evidence="4">
    <location>
        <begin position="24"/>
        <end position="103"/>
    </location>
</feature>
<feature type="disulfide bond" evidence="3">
    <location>
        <begin position="75"/>
        <end position="98"/>
    </location>
</feature>
<dbReference type="EMBL" id="CAJPEV010002735">
    <property type="protein sequence ID" value="CAG0897874.1"/>
    <property type="molecule type" value="Genomic_DNA"/>
</dbReference>
<feature type="domain" description="Kringle" evidence="4">
    <location>
        <begin position="222"/>
        <end position="264"/>
    </location>
</feature>
<dbReference type="PANTHER" id="PTHR24261">
    <property type="entry name" value="PLASMINOGEN-RELATED"/>
    <property type="match status" value="1"/>
</dbReference>
<dbReference type="PROSITE" id="PS50070">
    <property type="entry name" value="KRINGLE_2"/>
    <property type="match status" value="3"/>
</dbReference>
<comment type="caution">
    <text evidence="3">Lacks conserved residue(s) required for the propagation of feature annotation.</text>
</comment>
<gene>
    <name evidence="5" type="ORF">DSTB1V02_LOCUS10006</name>
</gene>
<dbReference type="InterPro" id="IPR050759">
    <property type="entry name" value="Serine_protease_kringle"/>
</dbReference>
<dbReference type="SMART" id="SM00130">
    <property type="entry name" value="KR"/>
    <property type="match status" value="3"/>
</dbReference>
<dbReference type="AlphaFoldDB" id="A0A7R9FPE7"/>
<evidence type="ECO:0000313" key="6">
    <source>
        <dbReference type="Proteomes" id="UP000677054"/>
    </source>
</evidence>
<dbReference type="PROSITE" id="PS00021">
    <property type="entry name" value="KRINGLE_1"/>
    <property type="match status" value="2"/>
</dbReference>
<accession>A0A7R9FPE7</accession>
<reference evidence="5" key="1">
    <citation type="submission" date="2020-11" db="EMBL/GenBank/DDBJ databases">
        <authorList>
            <person name="Tran Van P."/>
        </authorList>
    </citation>
    <scope>NUCLEOTIDE SEQUENCE</scope>
</reference>
<sequence>MGRRFRIEIGVERHVYPECRLSEKGIEYVGSKNETENGKSCQRWDVDTTLLRELTYPYSFSFYDLTRSISPENHCRNTGQLDRPWCMVSDLNTVWEYCDIPVCENLDPLECKLSQSGIEYVGKLNVTISGYPCKPWLEVCAKMPSACEQLGSRFPDELDGNHRFCRNKAPSYHGPWCFTYSDDGIEWEYCDVPFCPPTDQKRCDIRVGGRCVSRGGNQPYMNPTNFPDDLHAHHNYCRNPNGDEGVWCYKASGVGRDYCDVPKCP</sequence>
<keyword evidence="1 3" id="KW-0420">Kringle</keyword>
<dbReference type="InterPro" id="IPR000001">
    <property type="entry name" value="Kringle"/>
</dbReference>
<evidence type="ECO:0000256" key="1">
    <source>
        <dbReference type="ARBA" id="ARBA00022572"/>
    </source>
</evidence>
<dbReference type="PANTHER" id="PTHR24261:SF7">
    <property type="entry name" value="KRINGLE DOMAIN-CONTAINING PROTEIN"/>
    <property type="match status" value="1"/>
</dbReference>
<dbReference type="InterPro" id="IPR038178">
    <property type="entry name" value="Kringle_sf"/>
</dbReference>
<proteinExistence type="predicted"/>
<dbReference type="InterPro" id="IPR013806">
    <property type="entry name" value="Kringle-like"/>
</dbReference>
<protein>
    <recommendedName>
        <fullName evidence="4">Kringle domain-containing protein</fullName>
    </recommendedName>
</protein>
<dbReference type="Pfam" id="PF00051">
    <property type="entry name" value="Kringle"/>
    <property type="match status" value="3"/>
</dbReference>
<dbReference type="InterPro" id="IPR018056">
    <property type="entry name" value="Kringle_CS"/>
</dbReference>
<dbReference type="Proteomes" id="UP000677054">
    <property type="component" value="Unassembled WGS sequence"/>
</dbReference>
<keyword evidence="2 3" id="KW-1015">Disulfide bond</keyword>
<dbReference type="PRINTS" id="PR00018">
    <property type="entry name" value="KRINGLE"/>
</dbReference>
<dbReference type="Gene3D" id="2.40.20.10">
    <property type="entry name" value="Plasminogen Kringle 4"/>
    <property type="match status" value="3"/>
</dbReference>
<evidence type="ECO:0000259" key="4">
    <source>
        <dbReference type="PROSITE" id="PS50070"/>
    </source>
</evidence>
<organism evidence="5">
    <name type="scientific">Darwinula stevensoni</name>
    <dbReference type="NCBI Taxonomy" id="69355"/>
    <lineage>
        <taxon>Eukaryota</taxon>
        <taxon>Metazoa</taxon>
        <taxon>Ecdysozoa</taxon>
        <taxon>Arthropoda</taxon>
        <taxon>Crustacea</taxon>
        <taxon>Oligostraca</taxon>
        <taxon>Ostracoda</taxon>
        <taxon>Podocopa</taxon>
        <taxon>Podocopida</taxon>
        <taxon>Darwinulocopina</taxon>
        <taxon>Darwinuloidea</taxon>
        <taxon>Darwinulidae</taxon>
        <taxon>Darwinula</taxon>
    </lineage>
</organism>
<dbReference type="OrthoDB" id="1915767at2759"/>
<dbReference type="EMBL" id="LR902252">
    <property type="protein sequence ID" value="CAD7250224.1"/>
    <property type="molecule type" value="Genomic_DNA"/>
</dbReference>
<dbReference type="SUPFAM" id="SSF57440">
    <property type="entry name" value="Kringle-like"/>
    <property type="match status" value="3"/>
</dbReference>
<feature type="domain" description="Kringle" evidence="4">
    <location>
        <begin position="116"/>
        <end position="195"/>
    </location>
</feature>
<evidence type="ECO:0000313" key="5">
    <source>
        <dbReference type="EMBL" id="CAD7250224.1"/>
    </source>
</evidence>
<evidence type="ECO:0000256" key="3">
    <source>
        <dbReference type="PROSITE-ProRule" id="PRU00121"/>
    </source>
</evidence>
<evidence type="ECO:0000256" key="2">
    <source>
        <dbReference type="ARBA" id="ARBA00023157"/>
    </source>
</evidence>
<keyword evidence="6" id="KW-1185">Reference proteome</keyword>
<name>A0A7R9FPE7_9CRUS</name>